<dbReference type="GO" id="GO:1901135">
    <property type="term" value="P:carbohydrate derivative metabolic process"/>
    <property type="evidence" value="ECO:0007669"/>
    <property type="project" value="UniProtKB-ARBA"/>
</dbReference>
<sequence>MKEALPTFVRRSLGNRIAVIKNPFVPRDLSKHTKHACICSQRRIVACGRLVEIKGYDRLLRAFKIHESSFPEYSLFIIGDGPERDRLQELCSDLGIEQKVTFHGHSKSPLHEMSGASMGVVSSRSEGFPNVILEMMYAGVADIVSTPCTESISKIEGVHVAEDLSVEALAEQMRICAKKPSNNSLIYASYLREEHSMEVFASQVVGHRVSMPSDFQLPSLD</sequence>
<organism evidence="2 3">
    <name type="scientific">Rhodanobacter spathiphylli B39</name>
    <dbReference type="NCBI Taxonomy" id="1163407"/>
    <lineage>
        <taxon>Bacteria</taxon>
        <taxon>Pseudomonadati</taxon>
        <taxon>Pseudomonadota</taxon>
        <taxon>Gammaproteobacteria</taxon>
        <taxon>Lysobacterales</taxon>
        <taxon>Rhodanobacteraceae</taxon>
        <taxon>Rhodanobacter</taxon>
    </lineage>
</organism>
<evidence type="ECO:0000313" key="3">
    <source>
        <dbReference type="Proteomes" id="UP000003226"/>
    </source>
</evidence>
<dbReference type="Pfam" id="PF00534">
    <property type="entry name" value="Glycos_transf_1"/>
    <property type="match status" value="1"/>
</dbReference>
<accession>I4VVA4</accession>
<reference evidence="2 3" key="1">
    <citation type="journal article" date="2012" name="J. Bacteriol.">
        <title>Genome sequences for six rhodanobacter strains, isolated from soils and the terrestrial subsurface, with variable denitrification capabilities.</title>
        <authorList>
            <person name="Kostka J.E."/>
            <person name="Green S.J."/>
            <person name="Rishishwar L."/>
            <person name="Prakash O."/>
            <person name="Katz L.S."/>
            <person name="Marino-Ramirez L."/>
            <person name="Jordan I.K."/>
            <person name="Munk C."/>
            <person name="Ivanova N."/>
            <person name="Mikhailova N."/>
            <person name="Watson D.B."/>
            <person name="Brown S.D."/>
            <person name="Palumbo A.V."/>
            <person name="Brooks S.C."/>
        </authorList>
    </citation>
    <scope>NUCLEOTIDE SEQUENCE [LARGE SCALE GENOMIC DNA]</scope>
    <source>
        <strain evidence="2 3">B39</strain>
    </source>
</reference>
<dbReference type="SUPFAM" id="SSF53756">
    <property type="entry name" value="UDP-Glycosyltransferase/glycogen phosphorylase"/>
    <property type="match status" value="1"/>
</dbReference>
<dbReference type="Proteomes" id="UP000003226">
    <property type="component" value="Unassembled WGS sequence"/>
</dbReference>
<dbReference type="PANTHER" id="PTHR12526:SF627">
    <property type="entry name" value="D-RHAMNOSYLTRANSFERASE WBPZ"/>
    <property type="match status" value="1"/>
</dbReference>
<dbReference type="Gene3D" id="3.40.50.2000">
    <property type="entry name" value="Glycogen Phosphorylase B"/>
    <property type="match status" value="1"/>
</dbReference>
<dbReference type="AlphaFoldDB" id="I4VVA4"/>
<gene>
    <name evidence="2" type="ORF">UU7_13873</name>
</gene>
<dbReference type="EMBL" id="AJXT01000045">
    <property type="protein sequence ID" value="EIL91145.1"/>
    <property type="molecule type" value="Genomic_DNA"/>
</dbReference>
<protein>
    <submittedName>
        <fullName evidence="2">Glycosyltransferase</fullName>
    </submittedName>
</protein>
<keyword evidence="3" id="KW-1185">Reference proteome</keyword>
<proteinExistence type="predicted"/>
<evidence type="ECO:0000259" key="1">
    <source>
        <dbReference type="Pfam" id="PF00534"/>
    </source>
</evidence>
<dbReference type="InterPro" id="IPR001296">
    <property type="entry name" value="Glyco_trans_1"/>
</dbReference>
<dbReference type="eggNOG" id="COG0438">
    <property type="taxonomic scope" value="Bacteria"/>
</dbReference>
<feature type="domain" description="Glycosyl transferase family 1" evidence="1">
    <location>
        <begin position="42"/>
        <end position="180"/>
    </location>
</feature>
<dbReference type="PANTHER" id="PTHR12526">
    <property type="entry name" value="GLYCOSYLTRANSFERASE"/>
    <property type="match status" value="1"/>
</dbReference>
<keyword evidence="2" id="KW-0808">Transferase</keyword>
<name>I4VVA4_9GAMM</name>
<evidence type="ECO:0000313" key="2">
    <source>
        <dbReference type="EMBL" id="EIL91145.1"/>
    </source>
</evidence>
<comment type="caution">
    <text evidence="2">The sequence shown here is derived from an EMBL/GenBank/DDBJ whole genome shotgun (WGS) entry which is preliminary data.</text>
</comment>
<dbReference type="GO" id="GO:0016757">
    <property type="term" value="F:glycosyltransferase activity"/>
    <property type="evidence" value="ECO:0007669"/>
    <property type="project" value="InterPro"/>
</dbReference>
<dbReference type="STRING" id="1163407.UU7_13873"/>